<dbReference type="AlphaFoldDB" id="A0A6J6SYM3"/>
<name>A0A6J6SYM3_9ZZZZ</name>
<proteinExistence type="predicted"/>
<dbReference type="Gene3D" id="3.40.50.2300">
    <property type="match status" value="2"/>
</dbReference>
<evidence type="ECO:0000259" key="3">
    <source>
        <dbReference type="Pfam" id="PF13458"/>
    </source>
</evidence>
<dbReference type="CDD" id="cd06346">
    <property type="entry name" value="PBP1_ABC_ligand_binding-like"/>
    <property type="match status" value="1"/>
</dbReference>
<dbReference type="PROSITE" id="PS51257">
    <property type="entry name" value="PROKAR_LIPOPROTEIN"/>
    <property type="match status" value="1"/>
</dbReference>
<accession>A0A6J6SYM3</accession>
<dbReference type="InterPro" id="IPR028081">
    <property type="entry name" value="Leu-bd"/>
</dbReference>
<dbReference type="EMBL" id="CAEZZA010000023">
    <property type="protein sequence ID" value="CAB4739904.1"/>
    <property type="molecule type" value="Genomic_DNA"/>
</dbReference>
<dbReference type="PANTHER" id="PTHR30483:SF6">
    <property type="entry name" value="PERIPLASMIC BINDING PROTEIN OF ABC TRANSPORTER FOR NATURAL AMINO ACIDS"/>
    <property type="match status" value="1"/>
</dbReference>
<feature type="domain" description="Leucine-binding protein" evidence="3">
    <location>
        <begin position="70"/>
        <end position="375"/>
    </location>
</feature>
<keyword evidence="1" id="KW-0732">Signal</keyword>
<sequence>MKRTMVIKSAAVLGVVSLGLAACGGSTTSTESSAAPAATEAAASEAPVASEAPASEAAEAECKNPTLITGTLLPATGSLAFLGPPEFAGVKMAVDEINAAGGVLGAPMVNIDGDSGDTSTDIATQTTDAALSQGAQVIIGAASSGVSLTVIDKITSQGALMISPANTSPSLTTYEDNGLYWRVAPSDVLQGAILASTAIDSGITKAAVIARQDAYGEGLEKAFAKNFTEAGGTITSELLYDPEATTFDAEVAEIKAGAPEAVVVVGFEESVKLLQEMIKQGVGPKDQQVYLVDGNISTEAYKEFPKNTMKGVIGTVPSGEADLTAFNEMLLTVDPALTDFTYGAQAYDATVVVALAANVAGCADGTAIAAALADVAGNGGEACTTYADCLALIQAGTEIDFNGVTGPLDFNQYGDPASATISINQYTGNDAFEEIGKVTAEVPLP</sequence>
<gene>
    <name evidence="4" type="ORF">UFOPK2809_00279</name>
</gene>
<dbReference type="InterPro" id="IPR051010">
    <property type="entry name" value="BCAA_transport"/>
</dbReference>
<reference evidence="4" key="1">
    <citation type="submission" date="2020-05" db="EMBL/GenBank/DDBJ databases">
        <authorList>
            <person name="Chiriac C."/>
            <person name="Salcher M."/>
            <person name="Ghai R."/>
            <person name="Kavagutti S V."/>
        </authorList>
    </citation>
    <scope>NUCLEOTIDE SEQUENCE</scope>
</reference>
<dbReference type="PANTHER" id="PTHR30483">
    <property type="entry name" value="LEUCINE-SPECIFIC-BINDING PROTEIN"/>
    <property type="match status" value="1"/>
</dbReference>
<evidence type="ECO:0000256" key="1">
    <source>
        <dbReference type="ARBA" id="ARBA00022729"/>
    </source>
</evidence>
<dbReference type="InterPro" id="IPR028082">
    <property type="entry name" value="Peripla_BP_I"/>
</dbReference>
<dbReference type="Pfam" id="PF13458">
    <property type="entry name" value="Peripla_BP_6"/>
    <property type="match status" value="1"/>
</dbReference>
<evidence type="ECO:0000313" key="4">
    <source>
        <dbReference type="EMBL" id="CAB4739904.1"/>
    </source>
</evidence>
<dbReference type="SUPFAM" id="SSF53822">
    <property type="entry name" value="Periplasmic binding protein-like I"/>
    <property type="match status" value="1"/>
</dbReference>
<feature type="region of interest" description="Disordered" evidence="2">
    <location>
        <begin position="29"/>
        <end position="57"/>
    </location>
</feature>
<protein>
    <submittedName>
        <fullName evidence="4">Unannotated protein</fullName>
    </submittedName>
</protein>
<organism evidence="4">
    <name type="scientific">freshwater metagenome</name>
    <dbReference type="NCBI Taxonomy" id="449393"/>
    <lineage>
        <taxon>unclassified sequences</taxon>
        <taxon>metagenomes</taxon>
        <taxon>ecological metagenomes</taxon>
    </lineage>
</organism>
<evidence type="ECO:0000256" key="2">
    <source>
        <dbReference type="SAM" id="MobiDB-lite"/>
    </source>
</evidence>